<evidence type="ECO:0000256" key="2">
    <source>
        <dbReference type="ARBA" id="ARBA00022448"/>
    </source>
</evidence>
<keyword evidence="3" id="KW-0547">Nucleotide-binding</keyword>
<feature type="region of interest" description="Disordered" evidence="5">
    <location>
        <begin position="89"/>
        <end position="128"/>
    </location>
</feature>
<dbReference type="InterPro" id="IPR027417">
    <property type="entry name" value="P-loop_NTPase"/>
</dbReference>
<evidence type="ECO:0000259" key="6">
    <source>
        <dbReference type="Pfam" id="PF00005"/>
    </source>
</evidence>
<reference evidence="7" key="1">
    <citation type="submission" date="2020-11" db="EMBL/GenBank/DDBJ databases">
        <title>Carbohydrate-dependent, anaerobic sulfur respiration: A novel catabolism in halophilic archaea.</title>
        <authorList>
            <person name="Sorokin D.Y."/>
            <person name="Messina E."/>
            <person name="Smedile F."/>
            <person name="La Cono V."/>
            <person name="Hallsworth J.E."/>
            <person name="Yakimov M.M."/>
        </authorList>
    </citation>
    <scope>NUCLEOTIDE SEQUENCE</scope>
    <source>
        <strain evidence="7">HSR-Bgl</strain>
    </source>
</reference>
<evidence type="ECO:0000256" key="3">
    <source>
        <dbReference type="ARBA" id="ARBA00022741"/>
    </source>
</evidence>
<dbReference type="Pfam" id="PF00005">
    <property type="entry name" value="ABC_tran"/>
    <property type="match status" value="1"/>
</dbReference>
<evidence type="ECO:0000256" key="4">
    <source>
        <dbReference type="ARBA" id="ARBA00022840"/>
    </source>
</evidence>
<dbReference type="SUPFAM" id="SSF52540">
    <property type="entry name" value="P-loop containing nucleoside triphosphate hydrolases"/>
    <property type="match status" value="1"/>
</dbReference>
<dbReference type="Gene3D" id="3.40.50.300">
    <property type="entry name" value="P-loop containing nucleotide triphosphate hydrolases"/>
    <property type="match status" value="1"/>
</dbReference>
<protein>
    <submittedName>
        <fullName evidence="7">ABC-type multidrug transport system, ATPase component</fullName>
    </submittedName>
</protein>
<keyword evidence="4" id="KW-0067">ATP-binding</keyword>
<organism evidence="7 8">
    <name type="scientific">Halapricum desulfuricans</name>
    <dbReference type="NCBI Taxonomy" id="2841257"/>
    <lineage>
        <taxon>Archaea</taxon>
        <taxon>Methanobacteriati</taxon>
        <taxon>Methanobacteriota</taxon>
        <taxon>Stenosarchaea group</taxon>
        <taxon>Halobacteria</taxon>
        <taxon>Halobacteriales</taxon>
        <taxon>Haloarculaceae</taxon>
        <taxon>Halapricum</taxon>
    </lineage>
</organism>
<evidence type="ECO:0000256" key="1">
    <source>
        <dbReference type="ARBA" id="ARBA00005417"/>
    </source>
</evidence>
<dbReference type="PANTHER" id="PTHR42711">
    <property type="entry name" value="ABC TRANSPORTER ATP-BINDING PROTEIN"/>
    <property type="match status" value="1"/>
</dbReference>
<keyword evidence="2" id="KW-0813">Transport</keyword>
<dbReference type="PANTHER" id="PTHR42711:SF5">
    <property type="entry name" value="ABC TRANSPORTER ATP-BINDING PROTEIN NATA"/>
    <property type="match status" value="1"/>
</dbReference>
<evidence type="ECO:0000256" key="5">
    <source>
        <dbReference type="SAM" id="MobiDB-lite"/>
    </source>
</evidence>
<dbReference type="EMBL" id="CP064789">
    <property type="protein sequence ID" value="QSG12866.1"/>
    <property type="molecule type" value="Genomic_DNA"/>
</dbReference>
<dbReference type="InterPro" id="IPR050763">
    <property type="entry name" value="ABC_transporter_ATP-binding"/>
</dbReference>
<feature type="compositionally biased region" description="Polar residues" evidence="5">
    <location>
        <begin position="106"/>
        <end position="128"/>
    </location>
</feature>
<dbReference type="GO" id="GO:0016887">
    <property type="term" value="F:ATP hydrolysis activity"/>
    <property type="evidence" value="ECO:0007669"/>
    <property type="project" value="InterPro"/>
</dbReference>
<sequence>MTHNLINKNILQTRITGRYMAAIRAEGLTKRYGSGSDAVLALDDLDLTVREGGVFGFLGPNGAGKSTTINVLLDFIEPTAGHAEVLGHDVHSESKAIRARTGARPASNSTSRPSRRASTCSRSTGSGT</sequence>
<proteinExistence type="inferred from homology"/>
<accession>A0A897NRP1</accession>
<name>A0A897NRP1_9EURY</name>
<evidence type="ECO:0000313" key="8">
    <source>
        <dbReference type="Proteomes" id="UP000663305"/>
    </source>
</evidence>
<feature type="domain" description="ABC transporter" evidence="6">
    <location>
        <begin position="42"/>
        <end position="104"/>
    </location>
</feature>
<comment type="similarity">
    <text evidence="1">Belongs to the ABC transporter superfamily.</text>
</comment>
<dbReference type="Proteomes" id="UP000663305">
    <property type="component" value="Chromosome"/>
</dbReference>
<dbReference type="GO" id="GO:0005524">
    <property type="term" value="F:ATP binding"/>
    <property type="evidence" value="ECO:0007669"/>
    <property type="project" value="UniProtKB-KW"/>
</dbReference>
<gene>
    <name evidence="7" type="primary">ccmA15</name>
    <name evidence="7" type="ORF">HSBGL_2462</name>
</gene>
<dbReference type="InterPro" id="IPR003439">
    <property type="entry name" value="ABC_transporter-like_ATP-bd"/>
</dbReference>
<dbReference type="AlphaFoldDB" id="A0A897NRP1"/>
<evidence type="ECO:0000313" key="7">
    <source>
        <dbReference type="EMBL" id="QSG12866.1"/>
    </source>
</evidence>